<feature type="compositionally biased region" description="Basic and acidic residues" evidence="1">
    <location>
        <begin position="85"/>
        <end position="110"/>
    </location>
</feature>
<feature type="compositionally biased region" description="Basic and acidic residues" evidence="1">
    <location>
        <begin position="227"/>
        <end position="239"/>
    </location>
</feature>
<feature type="region of interest" description="Disordered" evidence="1">
    <location>
        <begin position="227"/>
        <end position="251"/>
    </location>
</feature>
<evidence type="ECO:0000313" key="2">
    <source>
        <dbReference type="EMBL" id="MBW0493095.1"/>
    </source>
</evidence>
<sequence>MSAVHLRNLGLQRNQPEDRKGLSRTRRPGRGHLGNSGGWQDTEGNHTHPSINLPIQQERQNKGLERHGSSSSAPPTPQRFILIEHGQKEEKTRIQAQKQDHLQPDEERVRPNDREAFGFGEKSAQEPEVAVNNFIISSPVNKNIAPTQIDHNVLTPESNRNSDALWLRMSQYAEETQKQFPELEASHERMKRLTTFMDKTVKNLQGHSKLSKASEETNKRLNLGFEQQHHSKRDRDCHGQQEVQPSIPLGRTWIKLPEDLSQIDRLQRPYGNHQRLESNKAVQTPVGEGKQDKG</sequence>
<keyword evidence="3" id="KW-1185">Reference proteome</keyword>
<dbReference type="Proteomes" id="UP000765509">
    <property type="component" value="Unassembled WGS sequence"/>
</dbReference>
<evidence type="ECO:0000313" key="3">
    <source>
        <dbReference type="Proteomes" id="UP000765509"/>
    </source>
</evidence>
<feature type="region of interest" description="Disordered" evidence="1">
    <location>
        <begin position="1"/>
        <end position="110"/>
    </location>
</feature>
<feature type="compositionally biased region" description="Basic and acidic residues" evidence="1">
    <location>
        <begin position="59"/>
        <end position="68"/>
    </location>
</feature>
<protein>
    <submittedName>
        <fullName evidence="2">Uncharacterized protein</fullName>
    </submittedName>
</protein>
<dbReference type="EMBL" id="AVOT02011913">
    <property type="protein sequence ID" value="MBW0493095.1"/>
    <property type="molecule type" value="Genomic_DNA"/>
</dbReference>
<reference evidence="2" key="1">
    <citation type="submission" date="2021-03" db="EMBL/GenBank/DDBJ databases">
        <title>Draft genome sequence of rust myrtle Austropuccinia psidii MF-1, a brazilian biotype.</title>
        <authorList>
            <person name="Quecine M.C."/>
            <person name="Pachon D.M.R."/>
            <person name="Bonatelli M.L."/>
            <person name="Correr F.H."/>
            <person name="Franceschini L.M."/>
            <person name="Leite T.F."/>
            <person name="Margarido G.R.A."/>
            <person name="Almeida C.A."/>
            <person name="Ferrarezi J.A."/>
            <person name="Labate C.A."/>
        </authorList>
    </citation>
    <scope>NUCLEOTIDE SEQUENCE</scope>
    <source>
        <strain evidence="2">MF-1</strain>
    </source>
</reference>
<gene>
    <name evidence="2" type="ORF">O181_032810</name>
</gene>
<dbReference type="AlphaFoldDB" id="A0A9Q3D097"/>
<feature type="region of interest" description="Disordered" evidence="1">
    <location>
        <begin position="267"/>
        <end position="294"/>
    </location>
</feature>
<name>A0A9Q3D097_9BASI</name>
<feature type="compositionally biased region" description="Polar residues" evidence="1">
    <location>
        <begin position="47"/>
        <end position="58"/>
    </location>
</feature>
<proteinExistence type="predicted"/>
<accession>A0A9Q3D097</accession>
<comment type="caution">
    <text evidence="2">The sequence shown here is derived from an EMBL/GenBank/DDBJ whole genome shotgun (WGS) entry which is preliminary data.</text>
</comment>
<organism evidence="2 3">
    <name type="scientific">Austropuccinia psidii MF-1</name>
    <dbReference type="NCBI Taxonomy" id="1389203"/>
    <lineage>
        <taxon>Eukaryota</taxon>
        <taxon>Fungi</taxon>
        <taxon>Dikarya</taxon>
        <taxon>Basidiomycota</taxon>
        <taxon>Pucciniomycotina</taxon>
        <taxon>Pucciniomycetes</taxon>
        <taxon>Pucciniales</taxon>
        <taxon>Sphaerophragmiaceae</taxon>
        <taxon>Austropuccinia</taxon>
    </lineage>
</organism>
<evidence type="ECO:0000256" key="1">
    <source>
        <dbReference type="SAM" id="MobiDB-lite"/>
    </source>
</evidence>